<dbReference type="GeneID" id="80019600"/>
<gene>
    <name evidence="1" type="primary">36</name>
    <name evidence="1" type="ORF">SEA_OSCARSO_36</name>
</gene>
<dbReference type="Proteomes" id="UP001164797">
    <property type="component" value="Segment"/>
</dbReference>
<accession>A0A9X9K3S2</accession>
<name>A0A9X9K3S2_9CAUD</name>
<dbReference type="EMBL" id="OP434449">
    <property type="protein sequence ID" value="UYL87157.1"/>
    <property type="molecule type" value="Genomic_DNA"/>
</dbReference>
<dbReference type="RefSeq" id="YP_010754994.1">
    <property type="nucleotide sequence ID" value="NC_073466.1"/>
</dbReference>
<keyword evidence="2" id="KW-1185">Reference proteome</keyword>
<dbReference type="KEGG" id="vg:80019600"/>
<reference evidence="1" key="1">
    <citation type="submission" date="2022-09" db="EMBL/GenBank/DDBJ databases">
        <authorList>
            <person name="Washington J.M."/>
            <person name="Situmorang M.A."/>
            <person name="Garlena R.A."/>
            <person name="Russell D.A."/>
            <person name="Jacobs-Sera D."/>
            <person name="Hatfull G.F."/>
        </authorList>
    </citation>
    <scope>NUCLEOTIDE SEQUENCE</scope>
</reference>
<sequence>MKRGAARRYRRRLRRLMRRAVTRSVGVFETPAGTITYHEIPRK</sequence>
<organism evidence="1 2">
    <name type="scientific">Microbacterium phage OscarSo</name>
    <dbReference type="NCBI Taxonomy" id="2985324"/>
    <lineage>
        <taxon>Viruses</taxon>
        <taxon>Duplodnaviria</taxon>
        <taxon>Heunggongvirae</taxon>
        <taxon>Uroviricota</taxon>
        <taxon>Caudoviricetes</taxon>
        <taxon>Oscarsovirus</taxon>
        <taxon>Oscarsovirus oscarso</taxon>
    </lineage>
</organism>
<evidence type="ECO:0000313" key="1">
    <source>
        <dbReference type="EMBL" id="UYL87157.1"/>
    </source>
</evidence>
<proteinExistence type="predicted"/>
<protein>
    <submittedName>
        <fullName evidence="1">Uncharacterized protein</fullName>
    </submittedName>
</protein>
<evidence type="ECO:0000313" key="2">
    <source>
        <dbReference type="Proteomes" id="UP001164797"/>
    </source>
</evidence>